<dbReference type="AlphaFoldDB" id="A0AAF0DQR9"/>
<dbReference type="GO" id="GO:0016020">
    <property type="term" value="C:membrane"/>
    <property type="evidence" value="ECO:0007669"/>
    <property type="project" value="UniProtKB-SubCell"/>
</dbReference>
<feature type="region of interest" description="Disordered" evidence="5">
    <location>
        <begin position="213"/>
        <end position="254"/>
    </location>
</feature>
<keyword evidence="4 6" id="KW-0472">Membrane</keyword>
<keyword evidence="3 6" id="KW-1133">Transmembrane helix</keyword>
<feature type="domain" description="Ion transport" evidence="7">
    <location>
        <begin position="68"/>
        <end position="181"/>
    </location>
</feature>
<evidence type="ECO:0000256" key="2">
    <source>
        <dbReference type="ARBA" id="ARBA00022692"/>
    </source>
</evidence>
<evidence type="ECO:0000256" key="3">
    <source>
        <dbReference type="ARBA" id="ARBA00022989"/>
    </source>
</evidence>
<evidence type="ECO:0000256" key="5">
    <source>
        <dbReference type="SAM" id="MobiDB-lite"/>
    </source>
</evidence>
<dbReference type="GO" id="GO:0005216">
    <property type="term" value="F:monoatomic ion channel activity"/>
    <property type="evidence" value="ECO:0007669"/>
    <property type="project" value="InterPro"/>
</dbReference>
<reference evidence="8" key="1">
    <citation type="submission" date="2023-03" db="EMBL/GenBank/DDBJ databases">
        <title>Mating type loci evolution in Malassezia.</title>
        <authorList>
            <person name="Coelho M.A."/>
        </authorList>
    </citation>
    <scope>NUCLEOTIDE SEQUENCE</scope>
    <source>
        <strain evidence="8">CBS 14135</strain>
    </source>
</reference>
<sequence>MASAQLAPGHETGDATRNDTFGIDVLAPAFALPTPNGHGYTLSREEILKGLANRFVHSTTYLYLYATMASLSLVTVVLSLLFTCPGPTFYILELIVNLALVAEVSIRFVAFGKHFWKSTFNILDLCLVALCVLTLVVVLLGHGCSPYAQRPGRGEELLDSVLLIVRNIMQCTRLLSVIRRSGYNVASRVTAIDLSDAHDFNLDLDFEEEGSLARQRMRDGGDSGSQGMGWVPQPHANKAQPQDTIIAVDDETEL</sequence>
<dbReference type="Gene3D" id="1.20.120.350">
    <property type="entry name" value="Voltage-gated potassium channels. Chain C"/>
    <property type="match status" value="1"/>
</dbReference>
<gene>
    <name evidence="8" type="ORF">MBRA1_000335</name>
</gene>
<evidence type="ECO:0000313" key="9">
    <source>
        <dbReference type="Proteomes" id="UP001216638"/>
    </source>
</evidence>
<proteinExistence type="predicted"/>
<dbReference type="EMBL" id="CP119951">
    <property type="protein sequence ID" value="WFC93713.1"/>
    <property type="molecule type" value="Genomic_DNA"/>
</dbReference>
<comment type="subcellular location">
    <subcellularLocation>
        <location evidence="1">Membrane</location>
        <topology evidence="1">Multi-pass membrane protein</topology>
    </subcellularLocation>
</comment>
<evidence type="ECO:0000313" key="8">
    <source>
        <dbReference type="EMBL" id="WFC93713.1"/>
    </source>
</evidence>
<evidence type="ECO:0000259" key="7">
    <source>
        <dbReference type="Pfam" id="PF00520"/>
    </source>
</evidence>
<dbReference type="InterPro" id="IPR027359">
    <property type="entry name" value="Volt_channel_dom_sf"/>
</dbReference>
<evidence type="ECO:0000256" key="4">
    <source>
        <dbReference type="ARBA" id="ARBA00023136"/>
    </source>
</evidence>
<dbReference type="Pfam" id="PF00520">
    <property type="entry name" value="Ion_trans"/>
    <property type="match status" value="1"/>
</dbReference>
<organism evidence="8 9">
    <name type="scientific">Malassezia brasiliensis</name>
    <dbReference type="NCBI Taxonomy" id="1821822"/>
    <lineage>
        <taxon>Eukaryota</taxon>
        <taxon>Fungi</taxon>
        <taxon>Dikarya</taxon>
        <taxon>Basidiomycota</taxon>
        <taxon>Ustilaginomycotina</taxon>
        <taxon>Malasseziomycetes</taxon>
        <taxon>Malasseziales</taxon>
        <taxon>Malasseziaceae</taxon>
        <taxon>Malassezia</taxon>
    </lineage>
</organism>
<keyword evidence="2 6" id="KW-0812">Transmembrane</keyword>
<dbReference type="InterPro" id="IPR005821">
    <property type="entry name" value="Ion_trans_dom"/>
</dbReference>
<keyword evidence="9" id="KW-1185">Reference proteome</keyword>
<feature type="transmembrane region" description="Helical" evidence="6">
    <location>
        <begin position="88"/>
        <end position="110"/>
    </location>
</feature>
<dbReference type="PANTHER" id="PTHR38483">
    <property type="entry name" value="CHROMOSOME 1, WHOLE GENOME SHOTGUN SEQUENCE"/>
    <property type="match status" value="1"/>
</dbReference>
<evidence type="ECO:0000256" key="1">
    <source>
        <dbReference type="ARBA" id="ARBA00004141"/>
    </source>
</evidence>
<dbReference type="PANTHER" id="PTHR38483:SF1">
    <property type="entry name" value="ION TRANSPORT DOMAIN-CONTAINING PROTEIN"/>
    <property type="match status" value="1"/>
</dbReference>
<evidence type="ECO:0000256" key="6">
    <source>
        <dbReference type="SAM" id="Phobius"/>
    </source>
</evidence>
<feature type="transmembrane region" description="Helical" evidence="6">
    <location>
        <begin position="122"/>
        <end position="141"/>
    </location>
</feature>
<name>A0AAF0DQR9_9BASI</name>
<protein>
    <recommendedName>
        <fullName evidence="7">Ion transport domain-containing protein</fullName>
    </recommendedName>
</protein>
<dbReference type="Proteomes" id="UP001216638">
    <property type="component" value="Chromosome 1"/>
</dbReference>
<feature type="transmembrane region" description="Helical" evidence="6">
    <location>
        <begin position="62"/>
        <end position="82"/>
    </location>
</feature>
<accession>A0AAF0DQR9</accession>